<dbReference type="Pfam" id="PF01381">
    <property type="entry name" value="HTH_3"/>
    <property type="match status" value="1"/>
</dbReference>
<dbReference type="EMBL" id="BK014870">
    <property type="protein sequence ID" value="DAD79679.1"/>
    <property type="molecule type" value="Genomic_DNA"/>
</dbReference>
<accession>A0A8S5MC66</accession>
<evidence type="ECO:0000259" key="1">
    <source>
        <dbReference type="PROSITE" id="PS50943"/>
    </source>
</evidence>
<dbReference type="GO" id="GO:0003677">
    <property type="term" value="F:DNA binding"/>
    <property type="evidence" value="ECO:0007669"/>
    <property type="project" value="InterPro"/>
</dbReference>
<evidence type="ECO:0000313" key="2">
    <source>
        <dbReference type="EMBL" id="DAD79679.1"/>
    </source>
</evidence>
<proteinExistence type="predicted"/>
<name>A0A8S5MC66_9CAUD</name>
<dbReference type="InterPro" id="IPR001387">
    <property type="entry name" value="Cro/C1-type_HTH"/>
</dbReference>
<protein>
    <submittedName>
        <fullName evidence="2">Bifunctional HTH-domain containing protein/aminotransferase</fullName>
    </submittedName>
</protein>
<dbReference type="PROSITE" id="PS50943">
    <property type="entry name" value="HTH_CROC1"/>
    <property type="match status" value="1"/>
</dbReference>
<dbReference type="SUPFAM" id="SSF47413">
    <property type="entry name" value="lambda repressor-like DNA-binding domains"/>
    <property type="match status" value="1"/>
</dbReference>
<dbReference type="InterPro" id="IPR010982">
    <property type="entry name" value="Lambda_DNA-bd_dom_sf"/>
</dbReference>
<dbReference type="Gene3D" id="1.10.260.40">
    <property type="entry name" value="lambda repressor-like DNA-binding domains"/>
    <property type="match status" value="1"/>
</dbReference>
<dbReference type="CDD" id="cd00093">
    <property type="entry name" value="HTH_XRE"/>
    <property type="match status" value="1"/>
</dbReference>
<feature type="domain" description="HTH cro/C1-type" evidence="1">
    <location>
        <begin position="26"/>
        <end position="63"/>
    </location>
</feature>
<reference evidence="2" key="1">
    <citation type="journal article" date="2021" name="Proc. Natl. Acad. Sci. U.S.A.">
        <title>A Catalog of Tens of Thousands of Viruses from Human Metagenomes Reveals Hidden Associations with Chronic Diseases.</title>
        <authorList>
            <person name="Tisza M.J."/>
            <person name="Buck C.B."/>
        </authorList>
    </citation>
    <scope>NUCLEOTIDE SEQUENCE</scope>
    <source>
        <strain evidence="2">Ct9Fw19</strain>
    </source>
</reference>
<organism evidence="2">
    <name type="scientific">Myoviridae sp. ct9Fw19</name>
    <dbReference type="NCBI Taxonomy" id="2826624"/>
    <lineage>
        <taxon>Viruses</taxon>
        <taxon>Duplodnaviria</taxon>
        <taxon>Heunggongvirae</taxon>
        <taxon>Uroviricota</taxon>
        <taxon>Caudoviricetes</taxon>
    </lineage>
</organism>
<sequence length="114" mass="12849">MDKDLFINNIIHFSTLKREYPTRACEAAGVGKSFISNIRRGQMPSVEKVKMLADYLGVTTSQLLGEETKKEPDGENAVELPDPLDAQLMDLLRRADPETKSAMLVLLQQRKKDE</sequence>